<name>A0AAV7T3Y2_PLEWA</name>
<comment type="caution">
    <text evidence="2">The sequence shown here is derived from an EMBL/GenBank/DDBJ whole genome shotgun (WGS) entry which is preliminary data.</text>
</comment>
<organism evidence="2 3">
    <name type="scientific">Pleurodeles waltl</name>
    <name type="common">Iberian ribbed newt</name>
    <dbReference type="NCBI Taxonomy" id="8319"/>
    <lineage>
        <taxon>Eukaryota</taxon>
        <taxon>Metazoa</taxon>
        <taxon>Chordata</taxon>
        <taxon>Craniata</taxon>
        <taxon>Vertebrata</taxon>
        <taxon>Euteleostomi</taxon>
        <taxon>Amphibia</taxon>
        <taxon>Batrachia</taxon>
        <taxon>Caudata</taxon>
        <taxon>Salamandroidea</taxon>
        <taxon>Salamandridae</taxon>
        <taxon>Pleurodelinae</taxon>
        <taxon>Pleurodeles</taxon>
    </lineage>
</organism>
<evidence type="ECO:0000313" key="2">
    <source>
        <dbReference type="EMBL" id="KAJ1171163.1"/>
    </source>
</evidence>
<reference evidence="2" key="1">
    <citation type="journal article" date="2022" name="bioRxiv">
        <title>Sequencing and chromosome-scale assembly of the giantPleurodeles waltlgenome.</title>
        <authorList>
            <person name="Brown T."/>
            <person name="Elewa A."/>
            <person name="Iarovenko S."/>
            <person name="Subramanian E."/>
            <person name="Araus A.J."/>
            <person name="Petzold A."/>
            <person name="Susuki M."/>
            <person name="Suzuki K.-i.T."/>
            <person name="Hayashi T."/>
            <person name="Toyoda A."/>
            <person name="Oliveira C."/>
            <person name="Osipova E."/>
            <person name="Leigh N.D."/>
            <person name="Simon A."/>
            <person name="Yun M.H."/>
        </authorList>
    </citation>
    <scope>NUCLEOTIDE SEQUENCE</scope>
    <source>
        <strain evidence="2">20211129_DDA</strain>
        <tissue evidence="2">Liver</tissue>
    </source>
</reference>
<keyword evidence="3" id="KW-1185">Reference proteome</keyword>
<dbReference type="Proteomes" id="UP001066276">
    <property type="component" value="Chromosome 4_1"/>
</dbReference>
<accession>A0AAV7T3Y2</accession>
<evidence type="ECO:0000313" key="3">
    <source>
        <dbReference type="Proteomes" id="UP001066276"/>
    </source>
</evidence>
<protein>
    <submittedName>
        <fullName evidence="2">Uncharacterized protein</fullName>
    </submittedName>
</protein>
<proteinExistence type="predicted"/>
<feature type="non-terminal residue" evidence="2">
    <location>
        <position position="1"/>
    </location>
</feature>
<evidence type="ECO:0000256" key="1">
    <source>
        <dbReference type="SAM" id="MobiDB-lite"/>
    </source>
</evidence>
<gene>
    <name evidence="2" type="ORF">NDU88_003034</name>
</gene>
<sequence>HVKVVGGYPGPPKEVWATPGSGGSSCRKLMELVPGHCRGPLGKALCRQLK</sequence>
<dbReference type="AlphaFoldDB" id="A0AAV7T3Y2"/>
<dbReference type="EMBL" id="JANPWB010000007">
    <property type="protein sequence ID" value="KAJ1171163.1"/>
    <property type="molecule type" value="Genomic_DNA"/>
</dbReference>
<feature type="region of interest" description="Disordered" evidence="1">
    <location>
        <begin position="1"/>
        <end position="20"/>
    </location>
</feature>
<feature type="non-terminal residue" evidence="2">
    <location>
        <position position="50"/>
    </location>
</feature>